<feature type="transmembrane region" description="Helical" evidence="2">
    <location>
        <begin position="29"/>
        <end position="52"/>
    </location>
</feature>
<evidence type="ECO:0000313" key="3">
    <source>
        <dbReference type="EMBL" id="TDO42113.1"/>
    </source>
</evidence>
<protein>
    <submittedName>
        <fullName evidence="3">Uncharacterized protein</fullName>
    </submittedName>
</protein>
<proteinExistence type="predicted"/>
<dbReference type="OrthoDB" id="3293180at2"/>
<name>A0A4R6JYZ6_9ACTN</name>
<reference evidence="3 4" key="1">
    <citation type="submission" date="2019-03" db="EMBL/GenBank/DDBJ databases">
        <title>Sequencing the genomes of 1000 actinobacteria strains.</title>
        <authorList>
            <person name="Klenk H.-P."/>
        </authorList>
    </citation>
    <scope>NUCLEOTIDE SEQUENCE [LARGE SCALE GENOMIC DNA]</scope>
    <source>
        <strain evidence="3 4">DSM 43805</strain>
    </source>
</reference>
<keyword evidence="4" id="KW-1185">Reference proteome</keyword>
<dbReference type="AlphaFoldDB" id="A0A4R6JYZ6"/>
<keyword evidence="2" id="KW-1133">Transmembrane helix</keyword>
<dbReference type="EMBL" id="SNWR01000001">
    <property type="protein sequence ID" value="TDO42113.1"/>
    <property type="molecule type" value="Genomic_DNA"/>
</dbReference>
<feature type="transmembrane region" description="Helical" evidence="2">
    <location>
        <begin position="58"/>
        <end position="77"/>
    </location>
</feature>
<accession>A0A4R6JYZ6</accession>
<evidence type="ECO:0000256" key="2">
    <source>
        <dbReference type="SAM" id="Phobius"/>
    </source>
</evidence>
<feature type="compositionally biased region" description="Basic residues" evidence="1">
    <location>
        <begin position="278"/>
        <end position="288"/>
    </location>
</feature>
<evidence type="ECO:0000256" key="1">
    <source>
        <dbReference type="SAM" id="MobiDB-lite"/>
    </source>
</evidence>
<keyword evidence="2" id="KW-0812">Transmembrane</keyword>
<dbReference type="RefSeq" id="WP_133876048.1">
    <property type="nucleotide sequence ID" value="NZ_SNWR01000001.1"/>
</dbReference>
<keyword evidence="2" id="KW-0472">Membrane</keyword>
<dbReference type="Proteomes" id="UP000294901">
    <property type="component" value="Unassembled WGS sequence"/>
</dbReference>
<gene>
    <name evidence="3" type="ORF">C8E87_5876</name>
</gene>
<feature type="region of interest" description="Disordered" evidence="1">
    <location>
        <begin position="273"/>
        <end position="296"/>
    </location>
</feature>
<feature type="transmembrane region" description="Helical" evidence="2">
    <location>
        <begin position="151"/>
        <end position="175"/>
    </location>
</feature>
<comment type="caution">
    <text evidence="3">The sequence shown here is derived from an EMBL/GenBank/DDBJ whole genome shotgun (WGS) entry which is preliminary data.</text>
</comment>
<organism evidence="3 4">
    <name type="scientific">Paractinoplanes brasiliensis</name>
    <dbReference type="NCBI Taxonomy" id="52695"/>
    <lineage>
        <taxon>Bacteria</taxon>
        <taxon>Bacillati</taxon>
        <taxon>Actinomycetota</taxon>
        <taxon>Actinomycetes</taxon>
        <taxon>Micromonosporales</taxon>
        <taxon>Micromonosporaceae</taxon>
        <taxon>Paractinoplanes</taxon>
    </lineage>
</organism>
<sequence length="296" mass="31459">MIEPTAQQSRRVIHGDISQIAGRSWTHGLFWVVLLAAGGVDVVTFYQVLILVLNVPPLMVTIAVAGFALVALTLAHYAGLQARATINPRNITGSKTLALVLGGTWALLGLTAFVVRLVLEPAGGSAGASTFTTESGAVTDDLGTGGSATPVYLSALLFLVLYIATGVVASLAGYFRQEPAARQFGRAATKRTTAATKHADTHWELSQAEQVWVAISRARERREAAMAQVDRQFEATANRLRADAELIIANNRNAARAVAPAGSDDPTVPIPLPSVAYPHHHPISVGRRRTTEEEAQ</sequence>
<evidence type="ECO:0000313" key="4">
    <source>
        <dbReference type="Proteomes" id="UP000294901"/>
    </source>
</evidence>
<feature type="transmembrane region" description="Helical" evidence="2">
    <location>
        <begin position="97"/>
        <end position="119"/>
    </location>
</feature>